<dbReference type="EMBL" id="CP099429">
    <property type="protein sequence ID" value="USW59005.1"/>
    <property type="molecule type" value="Genomic_DNA"/>
</dbReference>
<organism evidence="2 3">
    <name type="scientific">Septoria linicola</name>
    <dbReference type="NCBI Taxonomy" id="215465"/>
    <lineage>
        <taxon>Eukaryota</taxon>
        <taxon>Fungi</taxon>
        <taxon>Dikarya</taxon>
        <taxon>Ascomycota</taxon>
        <taxon>Pezizomycotina</taxon>
        <taxon>Dothideomycetes</taxon>
        <taxon>Dothideomycetidae</taxon>
        <taxon>Mycosphaerellales</taxon>
        <taxon>Mycosphaerellaceae</taxon>
        <taxon>Septoria</taxon>
    </lineage>
</organism>
<evidence type="ECO:0000313" key="2">
    <source>
        <dbReference type="EMBL" id="USW59005.1"/>
    </source>
</evidence>
<proteinExistence type="predicted"/>
<reference evidence="2" key="1">
    <citation type="submission" date="2022-06" db="EMBL/GenBank/DDBJ databases">
        <title>Complete genome sequences of two strains of the flax pathogen Septoria linicola.</title>
        <authorList>
            <person name="Lapalu N."/>
            <person name="Simon A."/>
            <person name="Demenou B."/>
            <person name="Paumier D."/>
            <person name="Guillot M.-P."/>
            <person name="Gout L."/>
            <person name="Valade R."/>
        </authorList>
    </citation>
    <scope>NUCLEOTIDE SEQUENCE</scope>
    <source>
        <strain evidence="2">SE15195</strain>
    </source>
</reference>
<name>A0A9Q9B694_9PEZI</name>
<keyword evidence="3" id="KW-1185">Reference proteome</keyword>
<gene>
    <name evidence="2" type="ORF">Slin15195_G123240</name>
</gene>
<feature type="region of interest" description="Disordered" evidence="1">
    <location>
        <begin position="1"/>
        <end position="31"/>
    </location>
</feature>
<dbReference type="Proteomes" id="UP001056384">
    <property type="component" value="Chromosome 12"/>
</dbReference>
<protein>
    <submittedName>
        <fullName evidence="2">Uncharacterized protein</fullName>
    </submittedName>
</protein>
<sequence>MVGNQGRQYIDEPSQKKVHHNLRGRDERDGDAIKRLEVAGKAYKTGFVNSDGSNAHLGKH</sequence>
<evidence type="ECO:0000313" key="3">
    <source>
        <dbReference type="Proteomes" id="UP001056384"/>
    </source>
</evidence>
<dbReference type="AlphaFoldDB" id="A0A9Q9B694"/>
<accession>A0A9Q9B694</accession>
<evidence type="ECO:0000256" key="1">
    <source>
        <dbReference type="SAM" id="MobiDB-lite"/>
    </source>
</evidence>